<reference evidence="1" key="1">
    <citation type="submission" date="2019-09" db="EMBL/GenBank/DDBJ databases">
        <authorList>
            <person name="Zhang L."/>
        </authorList>
    </citation>
    <scope>NUCLEOTIDE SEQUENCE</scope>
</reference>
<dbReference type="SUPFAM" id="SSF55298">
    <property type="entry name" value="YjgF-like"/>
    <property type="match status" value="1"/>
</dbReference>
<proteinExistence type="predicted"/>
<dbReference type="CDD" id="cd00448">
    <property type="entry name" value="YjgF_YER057c_UK114_family"/>
    <property type="match status" value="1"/>
</dbReference>
<organism evidence="1">
    <name type="scientific">Nymphaea colorata</name>
    <name type="common">pocket water lily</name>
    <dbReference type="NCBI Taxonomy" id="210225"/>
    <lineage>
        <taxon>Eukaryota</taxon>
        <taxon>Viridiplantae</taxon>
        <taxon>Streptophyta</taxon>
        <taxon>Embryophyta</taxon>
        <taxon>Tracheophyta</taxon>
        <taxon>Spermatophyta</taxon>
        <taxon>Magnoliopsida</taxon>
        <taxon>Nymphaeales</taxon>
        <taxon>Nymphaeaceae</taxon>
        <taxon>Nymphaea</taxon>
    </lineage>
</organism>
<protein>
    <submittedName>
        <fullName evidence="1">Uncharacterized protein</fullName>
    </submittedName>
</protein>
<accession>A0A5K1HF86</accession>
<dbReference type="Gene3D" id="3.30.1330.40">
    <property type="entry name" value="RutC-like"/>
    <property type="match status" value="1"/>
</dbReference>
<gene>
    <name evidence="1" type="ORF">NYM_LOCUS29481</name>
</gene>
<sequence length="66" mass="7228">MSGFIKTFNTVLGPKAIGPYSTVKVFNGTMYVSGQIGIDPKTGELISQDLEIQVRRALENLKTILQ</sequence>
<dbReference type="InterPro" id="IPR035959">
    <property type="entry name" value="RutC-like_sf"/>
</dbReference>
<evidence type="ECO:0000313" key="1">
    <source>
        <dbReference type="EMBL" id="VVW86342.1"/>
    </source>
</evidence>
<dbReference type="Pfam" id="PF01042">
    <property type="entry name" value="Ribonuc_L-PSP"/>
    <property type="match status" value="1"/>
</dbReference>
<dbReference type="EMBL" id="LR721997">
    <property type="protein sequence ID" value="VVW86342.1"/>
    <property type="molecule type" value="Genomic_DNA"/>
</dbReference>
<name>A0A5K1HF86_9MAGN</name>
<dbReference type="InterPro" id="IPR006175">
    <property type="entry name" value="YjgF/YER057c/UK114"/>
</dbReference>
<dbReference type="AlphaFoldDB" id="A0A5K1HF86"/>